<keyword evidence="1" id="KW-0472">Membrane</keyword>
<keyword evidence="1" id="KW-0812">Transmembrane</keyword>
<evidence type="ECO:0000313" key="3">
    <source>
        <dbReference type="Proteomes" id="UP001146120"/>
    </source>
</evidence>
<keyword evidence="3" id="KW-1185">Reference proteome</keyword>
<comment type="caution">
    <text evidence="2">The sequence shown here is derived from an EMBL/GenBank/DDBJ whole genome shotgun (WGS) entry which is preliminary data.</text>
</comment>
<sequence length="476" mass="52769">MVRRRPMTNSNVLEERLIILLVDMFLDSVSYMVVPIMLLVPFWEGFNFEELTLRSEVIHDDVFFAQIVTEMQIVAAGTWVGFGLRLVPHLSILSCLVLVSRCAAPAAAGTIQVGPSVVDLTNDTPALPGKQSLILGGNTQQEPSCSEKLSRRCSRRLHQIIELCFTAVGCIVLMIHLSAQFFIHRFKSDPLCTMVVAPWFATKFPCVVYTFDCEQRRQPSPQVGDLASLDERALAILGFANCVAMEVPQDVQLFSNLIGINLKNLTLVDCAPGAPSLIVFIVFSHANFQKEYLARCHHRCKTSSLFTHTNISVTPDKLAACRPHVSTLYLEFSHIREIPSSLTLMNLHDLSLIGNDIEDASVLEWLPSSVTDVSLGSNPLKVLPQRINRKDTTLDSLSAEHTLISHVSQELLLSATNLYLMDTPYCDHAIEPNSTLAVICDESNYFSNGKCLLQPRRFAAAVISHTEKSTSTSQIV</sequence>
<evidence type="ECO:0000256" key="1">
    <source>
        <dbReference type="SAM" id="Phobius"/>
    </source>
</evidence>
<accession>A0AAV2Z897</accession>
<feature type="transmembrane region" description="Helical" evidence="1">
    <location>
        <begin position="20"/>
        <end position="43"/>
    </location>
</feature>
<dbReference type="Proteomes" id="UP001146120">
    <property type="component" value="Unassembled WGS sequence"/>
</dbReference>
<reference evidence="2" key="2">
    <citation type="journal article" date="2023" name="Microbiol Resour">
        <title>Decontamination and Annotation of the Draft Genome Sequence of the Oomycete Lagenidium giganteum ARSEF 373.</title>
        <authorList>
            <person name="Morgan W.R."/>
            <person name="Tartar A."/>
        </authorList>
    </citation>
    <scope>NUCLEOTIDE SEQUENCE</scope>
    <source>
        <strain evidence="2">ARSEF 373</strain>
    </source>
</reference>
<feature type="transmembrane region" description="Helical" evidence="1">
    <location>
        <begin position="160"/>
        <end position="183"/>
    </location>
</feature>
<evidence type="ECO:0008006" key="4">
    <source>
        <dbReference type="Google" id="ProtNLM"/>
    </source>
</evidence>
<gene>
    <name evidence="2" type="ORF">N0F65_011390</name>
</gene>
<dbReference type="InterPro" id="IPR032675">
    <property type="entry name" value="LRR_dom_sf"/>
</dbReference>
<dbReference type="Gene3D" id="3.80.10.10">
    <property type="entry name" value="Ribonuclease Inhibitor"/>
    <property type="match status" value="1"/>
</dbReference>
<dbReference type="EMBL" id="DAKRPA010000044">
    <property type="protein sequence ID" value="DBA01634.1"/>
    <property type="molecule type" value="Genomic_DNA"/>
</dbReference>
<dbReference type="PROSITE" id="PS51450">
    <property type="entry name" value="LRR"/>
    <property type="match status" value="1"/>
</dbReference>
<feature type="transmembrane region" description="Helical" evidence="1">
    <location>
        <begin position="63"/>
        <end position="84"/>
    </location>
</feature>
<dbReference type="SUPFAM" id="SSF52058">
    <property type="entry name" value="L domain-like"/>
    <property type="match status" value="1"/>
</dbReference>
<dbReference type="AlphaFoldDB" id="A0AAV2Z897"/>
<evidence type="ECO:0000313" key="2">
    <source>
        <dbReference type="EMBL" id="DBA01634.1"/>
    </source>
</evidence>
<proteinExistence type="predicted"/>
<keyword evidence="1" id="KW-1133">Transmembrane helix</keyword>
<dbReference type="InterPro" id="IPR001611">
    <property type="entry name" value="Leu-rich_rpt"/>
</dbReference>
<name>A0AAV2Z897_9STRA</name>
<reference evidence="2" key="1">
    <citation type="submission" date="2022-11" db="EMBL/GenBank/DDBJ databases">
        <authorList>
            <person name="Morgan W.R."/>
            <person name="Tartar A."/>
        </authorList>
    </citation>
    <scope>NUCLEOTIDE SEQUENCE</scope>
    <source>
        <strain evidence="2">ARSEF 373</strain>
    </source>
</reference>
<protein>
    <recommendedName>
        <fullName evidence="4">Leucine-rich repeat domain, L domain-like</fullName>
    </recommendedName>
</protein>
<organism evidence="2 3">
    <name type="scientific">Lagenidium giganteum</name>
    <dbReference type="NCBI Taxonomy" id="4803"/>
    <lineage>
        <taxon>Eukaryota</taxon>
        <taxon>Sar</taxon>
        <taxon>Stramenopiles</taxon>
        <taxon>Oomycota</taxon>
        <taxon>Peronosporomycetes</taxon>
        <taxon>Pythiales</taxon>
        <taxon>Pythiaceae</taxon>
    </lineage>
</organism>